<evidence type="ECO:0000256" key="2">
    <source>
        <dbReference type="ARBA" id="ARBA00022475"/>
    </source>
</evidence>
<evidence type="ECO:0000256" key="6">
    <source>
        <dbReference type="ARBA" id="ARBA00022967"/>
    </source>
</evidence>
<dbReference type="SMART" id="SM00382">
    <property type="entry name" value="AAA"/>
    <property type="match status" value="1"/>
</dbReference>
<evidence type="ECO:0000256" key="3">
    <source>
        <dbReference type="ARBA" id="ARBA00022519"/>
    </source>
</evidence>
<dbReference type="InterPro" id="IPR017871">
    <property type="entry name" value="ABC_transporter-like_CS"/>
</dbReference>
<dbReference type="Pfam" id="PF00005">
    <property type="entry name" value="ABC_tran"/>
    <property type="match status" value="1"/>
</dbReference>
<name>A0A7X9T8V2_9ACTN</name>
<comment type="caution">
    <text evidence="9">The sequence shown here is derived from an EMBL/GenBank/DDBJ whole genome shotgun (WGS) entry which is preliminary data.</text>
</comment>
<dbReference type="GO" id="GO:0016887">
    <property type="term" value="F:ATP hydrolysis activity"/>
    <property type="evidence" value="ECO:0007669"/>
    <property type="project" value="InterPro"/>
</dbReference>
<dbReference type="SUPFAM" id="SSF52540">
    <property type="entry name" value="P-loop containing nucleoside triphosphate hydrolases"/>
    <property type="match status" value="1"/>
</dbReference>
<feature type="domain" description="ABC transporter" evidence="8">
    <location>
        <begin position="1"/>
        <end position="235"/>
    </location>
</feature>
<evidence type="ECO:0000256" key="4">
    <source>
        <dbReference type="ARBA" id="ARBA00022741"/>
    </source>
</evidence>
<gene>
    <name evidence="9" type="ORF">HF885_00460</name>
</gene>
<accession>A0A7X9T8V2</accession>
<protein>
    <submittedName>
        <fullName evidence="9">ATP-binding cassette domain-containing protein</fullName>
    </submittedName>
</protein>
<evidence type="ECO:0000256" key="5">
    <source>
        <dbReference type="ARBA" id="ARBA00022840"/>
    </source>
</evidence>
<keyword evidence="7" id="KW-0472">Membrane</keyword>
<dbReference type="InterPro" id="IPR003439">
    <property type="entry name" value="ABC_transporter-like_ATP-bd"/>
</dbReference>
<dbReference type="RefSeq" id="WP_170103020.1">
    <property type="nucleotide sequence ID" value="NZ_JABAGR010000001.1"/>
</dbReference>
<sequence>MSLCVRIRKRLAAFTLDASFDVERADRVMALLGPSGCGKSVTLKCIAGVMRPDEGRIVLNGRTLFDSDAGVDLPPQRRHVGYLFQDSALFPTMDVLHNVMAGVREGGRAERRERARRELCAMRLDGVERLRPAQLSGGQRQRVAMARILASDPELILLDEPFSALDGYLRWQLELELVDELRAFSGGAVLVTHDRDEVHRLAQDVCVIDRGQTEPLVSVHELFARPRTVAAALISGCKNVSRARVVGDRLLACDDWGVTLACADAPDARMTHVGIRAHYLTAAPTDAADGRPALAGKGDAAPRPAPGANRIPCVVERVIDGTFSTIVMARTPGGALLRYECEKDAWAALGGATRVTFGIAPECVMPLCEGCAKGGGGHA</sequence>
<dbReference type="AlphaFoldDB" id="A0A7X9T8V2"/>
<dbReference type="PROSITE" id="PS00211">
    <property type="entry name" value="ABC_TRANSPORTER_1"/>
    <property type="match status" value="1"/>
</dbReference>
<keyword evidence="4" id="KW-0547">Nucleotide-binding</keyword>
<dbReference type="InterPro" id="IPR050093">
    <property type="entry name" value="ABC_SmlMolc_Importer"/>
</dbReference>
<evidence type="ECO:0000259" key="8">
    <source>
        <dbReference type="PROSITE" id="PS50893"/>
    </source>
</evidence>
<dbReference type="PROSITE" id="PS50893">
    <property type="entry name" value="ABC_TRANSPORTER_2"/>
    <property type="match status" value="1"/>
</dbReference>
<evidence type="ECO:0000313" key="10">
    <source>
        <dbReference type="Proteomes" id="UP000565613"/>
    </source>
</evidence>
<dbReference type="Gene3D" id="3.40.50.300">
    <property type="entry name" value="P-loop containing nucleotide triphosphate hydrolases"/>
    <property type="match status" value="1"/>
</dbReference>
<keyword evidence="5 9" id="KW-0067">ATP-binding</keyword>
<evidence type="ECO:0000256" key="1">
    <source>
        <dbReference type="ARBA" id="ARBA00022448"/>
    </source>
</evidence>
<keyword evidence="1" id="KW-0813">Transport</keyword>
<organism evidence="9 10">
    <name type="scientific">Parafannyhessea umbonata</name>
    <dbReference type="NCBI Taxonomy" id="604330"/>
    <lineage>
        <taxon>Bacteria</taxon>
        <taxon>Bacillati</taxon>
        <taxon>Actinomycetota</taxon>
        <taxon>Coriobacteriia</taxon>
        <taxon>Coriobacteriales</taxon>
        <taxon>Atopobiaceae</taxon>
        <taxon>Parafannyhessea</taxon>
    </lineage>
</organism>
<dbReference type="EMBL" id="JABAGR010000001">
    <property type="protein sequence ID" value="NMF24915.1"/>
    <property type="molecule type" value="Genomic_DNA"/>
</dbReference>
<dbReference type="InterPro" id="IPR027417">
    <property type="entry name" value="P-loop_NTPase"/>
</dbReference>
<dbReference type="PANTHER" id="PTHR42781:SF5">
    <property type="entry name" value="PUTRESCINE TRANSPORT ATP-BINDING PROTEIN POTG"/>
    <property type="match status" value="1"/>
</dbReference>
<dbReference type="Proteomes" id="UP000565613">
    <property type="component" value="Unassembled WGS sequence"/>
</dbReference>
<evidence type="ECO:0000256" key="7">
    <source>
        <dbReference type="ARBA" id="ARBA00023136"/>
    </source>
</evidence>
<evidence type="ECO:0000313" key="9">
    <source>
        <dbReference type="EMBL" id="NMF24915.1"/>
    </source>
</evidence>
<dbReference type="GO" id="GO:0005524">
    <property type="term" value="F:ATP binding"/>
    <property type="evidence" value="ECO:0007669"/>
    <property type="project" value="UniProtKB-KW"/>
</dbReference>
<keyword evidence="6" id="KW-1278">Translocase</keyword>
<keyword evidence="2" id="KW-1003">Cell membrane</keyword>
<dbReference type="PANTHER" id="PTHR42781">
    <property type="entry name" value="SPERMIDINE/PUTRESCINE IMPORT ATP-BINDING PROTEIN POTA"/>
    <property type="match status" value="1"/>
</dbReference>
<proteinExistence type="predicted"/>
<keyword evidence="3" id="KW-0997">Cell inner membrane</keyword>
<reference evidence="9 10" key="1">
    <citation type="submission" date="2020-04" db="EMBL/GenBank/DDBJ databases">
        <authorList>
            <person name="Hitch T.C.A."/>
            <person name="Wylensek D."/>
            <person name="Clavel T."/>
        </authorList>
    </citation>
    <scope>NUCLEOTIDE SEQUENCE [LARGE SCALE GENOMIC DNA]</scope>
    <source>
        <strain evidence="9 10">105184</strain>
    </source>
</reference>
<dbReference type="InterPro" id="IPR003593">
    <property type="entry name" value="AAA+_ATPase"/>
</dbReference>